<gene>
    <name evidence="4" type="ORF">V5799_028452</name>
</gene>
<feature type="transmembrane region" description="Helical" evidence="2">
    <location>
        <begin position="92"/>
        <end position="115"/>
    </location>
</feature>
<evidence type="ECO:0000256" key="1">
    <source>
        <dbReference type="SAM" id="MobiDB-lite"/>
    </source>
</evidence>
<evidence type="ECO:0000313" key="5">
    <source>
        <dbReference type="Proteomes" id="UP001321473"/>
    </source>
</evidence>
<evidence type="ECO:0000256" key="2">
    <source>
        <dbReference type="SAM" id="Phobius"/>
    </source>
</evidence>
<organism evidence="4 5">
    <name type="scientific">Amblyomma americanum</name>
    <name type="common">Lone star tick</name>
    <dbReference type="NCBI Taxonomy" id="6943"/>
    <lineage>
        <taxon>Eukaryota</taxon>
        <taxon>Metazoa</taxon>
        <taxon>Ecdysozoa</taxon>
        <taxon>Arthropoda</taxon>
        <taxon>Chelicerata</taxon>
        <taxon>Arachnida</taxon>
        <taxon>Acari</taxon>
        <taxon>Parasitiformes</taxon>
        <taxon>Ixodida</taxon>
        <taxon>Ixodoidea</taxon>
        <taxon>Ixodidae</taxon>
        <taxon>Amblyomminae</taxon>
        <taxon>Amblyomma</taxon>
    </lineage>
</organism>
<comment type="caution">
    <text evidence="4">The sequence shown here is derived from an EMBL/GenBank/DDBJ whole genome shotgun (WGS) entry which is preliminary data.</text>
</comment>
<proteinExistence type="predicted"/>
<reference evidence="4 5" key="1">
    <citation type="journal article" date="2023" name="Arcadia Sci">
        <title>De novo assembly of a long-read Amblyomma americanum tick genome.</title>
        <authorList>
            <person name="Chou S."/>
            <person name="Poskanzer K.E."/>
            <person name="Rollins M."/>
            <person name="Thuy-Boun P.S."/>
        </authorList>
    </citation>
    <scope>NUCLEOTIDE SEQUENCE [LARGE SCALE GENOMIC DNA]</scope>
    <source>
        <strain evidence="4">F_SG_1</strain>
        <tissue evidence="4">Salivary glands</tissue>
    </source>
</reference>
<protein>
    <recommendedName>
        <fullName evidence="3">Shisa N-terminal domain-containing protein</fullName>
    </recommendedName>
</protein>
<keyword evidence="5" id="KW-1185">Reference proteome</keyword>
<dbReference type="EMBL" id="JARKHS020032322">
    <property type="protein sequence ID" value="KAK8760278.1"/>
    <property type="molecule type" value="Genomic_DNA"/>
</dbReference>
<name>A0AAQ4DCT8_AMBAM</name>
<keyword evidence="2" id="KW-0472">Membrane</keyword>
<dbReference type="InterPro" id="IPR053891">
    <property type="entry name" value="Shisa_N"/>
</dbReference>
<evidence type="ECO:0000313" key="4">
    <source>
        <dbReference type="EMBL" id="KAK8760278.1"/>
    </source>
</evidence>
<dbReference type="Pfam" id="PF13908">
    <property type="entry name" value="Shisa_N"/>
    <property type="match status" value="1"/>
</dbReference>
<dbReference type="Proteomes" id="UP001321473">
    <property type="component" value="Unassembled WGS sequence"/>
</dbReference>
<keyword evidence="2" id="KW-1133">Transmembrane helix</keyword>
<accession>A0AAQ4DCT8</accession>
<feature type="domain" description="Shisa N-terminal" evidence="3">
    <location>
        <begin position="37"/>
        <end position="82"/>
    </location>
</feature>
<dbReference type="AlphaFoldDB" id="A0AAQ4DCT8"/>
<sequence length="301" mass="32658">MVRKRMERTRLLLHPGAVREMEVPVLSKEGHKVLSSEFCYGYTDKFGKWNNGFPCPAQTNGEPVYCCGTATEPYCCRKKEDEPPAQTHDQTLLLGVALGTLLVVALLALGACLLCRRRMAHKNRHQTINGGPIYRMHCGSSSANTYSFSGHDSGATTPGTVPAGVVGGGAGVGQGSCHQHDVPERGGALPEPFSELDPPPPPPRDISSFSGLLTPCPAGGLHYNGPMPHMEPPPPYQVESPHSTLLVRTIPSDASNCSQQSFGTLRISQQRPSQRFQQAPRLTQQQQALAGRDPMYWCTKF</sequence>
<feature type="region of interest" description="Disordered" evidence="1">
    <location>
        <begin position="172"/>
        <end position="202"/>
    </location>
</feature>
<keyword evidence="2" id="KW-0812">Transmembrane</keyword>
<evidence type="ECO:0000259" key="3">
    <source>
        <dbReference type="Pfam" id="PF13908"/>
    </source>
</evidence>